<dbReference type="AlphaFoldDB" id="A0A8H7F3U0"/>
<dbReference type="InterPro" id="IPR029058">
    <property type="entry name" value="AB_hydrolase_fold"/>
</dbReference>
<dbReference type="GO" id="GO:0004623">
    <property type="term" value="F:phospholipase A2 activity"/>
    <property type="evidence" value="ECO:0007669"/>
    <property type="project" value="TreeGrafter"/>
</dbReference>
<protein>
    <recommendedName>
        <fullName evidence="5">AB hydrolase-1 domain-containing protein</fullName>
    </recommendedName>
</protein>
<feature type="region of interest" description="Disordered" evidence="2">
    <location>
        <begin position="176"/>
        <end position="210"/>
    </location>
</feature>
<proteinExistence type="inferred from homology"/>
<dbReference type="Gene3D" id="3.40.50.1820">
    <property type="entry name" value="alpha/beta hydrolase"/>
    <property type="match status" value="2"/>
</dbReference>
<evidence type="ECO:0000313" key="4">
    <source>
        <dbReference type="Proteomes" id="UP000629468"/>
    </source>
</evidence>
<dbReference type="GO" id="GO:0006654">
    <property type="term" value="P:phosphatidic acid biosynthetic process"/>
    <property type="evidence" value="ECO:0007669"/>
    <property type="project" value="TreeGrafter"/>
</dbReference>
<dbReference type="GO" id="GO:0055088">
    <property type="term" value="P:lipid homeostasis"/>
    <property type="evidence" value="ECO:0007669"/>
    <property type="project" value="TreeGrafter"/>
</dbReference>
<gene>
    <name evidence="3" type="ORF">Agabi119p4_4740</name>
</gene>
<feature type="compositionally biased region" description="Basic and acidic residues" evidence="2">
    <location>
        <begin position="185"/>
        <end position="209"/>
    </location>
</feature>
<reference evidence="3 4" key="1">
    <citation type="journal article" name="Sci. Rep.">
        <title>Telomere-to-telomere assembled and centromere annotated genomes of the two main subspecies of the button mushroom Agaricus bisporus reveal especially polymorphic chromosome ends.</title>
        <authorList>
            <person name="Sonnenberg A.S.M."/>
            <person name="Sedaghat-Telgerd N."/>
            <person name="Lavrijssen B."/>
            <person name="Ohm R.A."/>
            <person name="Hendrickx P.M."/>
            <person name="Scholtmeijer K."/>
            <person name="Baars J.J.P."/>
            <person name="van Peer A."/>
        </authorList>
    </citation>
    <scope>NUCLEOTIDE SEQUENCE [LARGE SCALE GENOMIC DNA]</scope>
    <source>
        <strain evidence="3 4">H119_p4</strain>
    </source>
</reference>
<dbReference type="SUPFAM" id="SSF53474">
    <property type="entry name" value="alpha/beta-Hydrolases"/>
    <property type="match status" value="1"/>
</dbReference>
<dbReference type="GO" id="GO:0035965">
    <property type="term" value="P:cardiolipin acyl-chain remodeling"/>
    <property type="evidence" value="ECO:0007669"/>
    <property type="project" value="TreeGrafter"/>
</dbReference>
<dbReference type="PANTHER" id="PTHR42886">
    <property type="entry name" value="RE40534P-RELATED"/>
    <property type="match status" value="1"/>
</dbReference>
<evidence type="ECO:0000313" key="3">
    <source>
        <dbReference type="EMBL" id="KAF7776347.1"/>
    </source>
</evidence>
<organism evidence="3 4">
    <name type="scientific">Agaricus bisporus var. burnettii</name>
    <dbReference type="NCBI Taxonomy" id="192524"/>
    <lineage>
        <taxon>Eukaryota</taxon>
        <taxon>Fungi</taxon>
        <taxon>Dikarya</taxon>
        <taxon>Basidiomycota</taxon>
        <taxon>Agaricomycotina</taxon>
        <taxon>Agaricomycetes</taxon>
        <taxon>Agaricomycetidae</taxon>
        <taxon>Agaricales</taxon>
        <taxon>Agaricineae</taxon>
        <taxon>Agaricaceae</taxon>
        <taxon>Agaricus</taxon>
    </lineage>
</organism>
<comment type="similarity">
    <text evidence="1">Belongs to the peptidase S33 family. ABHD4/ABHD5 subfamily.</text>
</comment>
<sequence length="376" mass="41702">MDYLPPAKAIPNAFLASAKSWWAVGEKQATISEARLLRRLPFYSPSNTPSPSQPVVATSTRVELDAPKHYINTVSITPTAPTSGAVSPTPTVLLHGYGAGLAFYFRNLSALATWAGKKGASVYAIDWLGMGLSARVPFSIRARRDDISGRVHEAESFFVDTSSMLFDTQIGELTDEGAGAPVSNGDHKSIESPSKKRVEEIRDHQRDNQRQQSRARRLFMYLWEEGWSPFQVVRATTLWGPMLVGKYSARRFAGLSEEETRDMHDYILNITLAKASSEYCISHLLQPGAHAHMPLVDRIGELKIPITFIYGDNDWMDPEGGVQSVEKLRQAGNGQGKMYLVGNAGHHVYLDNHVATNELIIKELEREYEKVAAARS</sequence>
<dbReference type="EMBL" id="JABXXO010000006">
    <property type="protein sequence ID" value="KAF7776347.1"/>
    <property type="molecule type" value="Genomic_DNA"/>
</dbReference>
<name>A0A8H7F3U0_AGABI</name>
<evidence type="ECO:0000256" key="1">
    <source>
        <dbReference type="ARBA" id="ARBA00038097"/>
    </source>
</evidence>
<evidence type="ECO:0000256" key="2">
    <source>
        <dbReference type="SAM" id="MobiDB-lite"/>
    </source>
</evidence>
<evidence type="ECO:0008006" key="5">
    <source>
        <dbReference type="Google" id="ProtNLM"/>
    </source>
</evidence>
<comment type="caution">
    <text evidence="3">The sequence shown here is derived from an EMBL/GenBank/DDBJ whole genome shotgun (WGS) entry which is preliminary data.</text>
</comment>
<dbReference type="Proteomes" id="UP000629468">
    <property type="component" value="Unassembled WGS sequence"/>
</dbReference>
<accession>A0A8H7F3U0</accession>
<dbReference type="PANTHER" id="PTHR42886:SF29">
    <property type="entry name" value="PUMMELIG, ISOFORM A"/>
    <property type="match status" value="1"/>
</dbReference>
<dbReference type="GO" id="GO:0042171">
    <property type="term" value="F:lysophosphatidic acid acyltransferase activity"/>
    <property type="evidence" value="ECO:0007669"/>
    <property type="project" value="TreeGrafter"/>
</dbReference>
<dbReference type="GO" id="GO:0005743">
    <property type="term" value="C:mitochondrial inner membrane"/>
    <property type="evidence" value="ECO:0007669"/>
    <property type="project" value="TreeGrafter"/>
</dbReference>